<evidence type="ECO:0000313" key="4">
    <source>
        <dbReference type="Proteomes" id="UP000438182"/>
    </source>
</evidence>
<dbReference type="EMBL" id="WSTA01000037">
    <property type="protein sequence ID" value="MWB98782.1"/>
    <property type="molecule type" value="Genomic_DNA"/>
</dbReference>
<reference evidence="3 4" key="1">
    <citation type="submission" date="2019-12" db="EMBL/GenBank/DDBJ databases">
        <authorList>
            <person name="Kim Y.S."/>
        </authorList>
    </citation>
    <scope>NUCLEOTIDE SEQUENCE [LARGE SCALE GENOMIC DNA]</scope>
    <source>
        <strain evidence="3 4">MMS17-SY077</strain>
    </source>
</reference>
<gene>
    <name evidence="3" type="ORF">GB864_09515</name>
</gene>
<feature type="transmembrane region" description="Helical" evidence="2">
    <location>
        <begin position="170"/>
        <end position="192"/>
    </location>
</feature>
<feature type="transmembrane region" description="Helical" evidence="2">
    <location>
        <begin position="317"/>
        <end position="335"/>
    </location>
</feature>
<feature type="transmembrane region" description="Helical" evidence="2">
    <location>
        <begin position="262"/>
        <end position="284"/>
    </location>
</feature>
<feature type="region of interest" description="Disordered" evidence="1">
    <location>
        <begin position="344"/>
        <end position="369"/>
    </location>
</feature>
<dbReference type="AlphaFoldDB" id="A0A6I4NZY3"/>
<comment type="caution">
    <text evidence="3">The sequence shown here is derived from an EMBL/GenBank/DDBJ whole genome shotgun (WGS) entry which is preliminary data.</text>
</comment>
<dbReference type="Proteomes" id="UP000438182">
    <property type="component" value="Unassembled WGS sequence"/>
</dbReference>
<name>A0A6I4NZY3_9MICO</name>
<protein>
    <recommendedName>
        <fullName evidence="5">ABC transporter permease</fullName>
    </recommendedName>
</protein>
<feature type="transmembrane region" description="Helical" evidence="2">
    <location>
        <begin position="230"/>
        <end position="255"/>
    </location>
</feature>
<keyword evidence="4" id="KW-1185">Reference proteome</keyword>
<keyword evidence="2" id="KW-0812">Transmembrane</keyword>
<accession>A0A6I4NZY3</accession>
<organism evidence="3 4">
    <name type="scientific">Agromyces seonyuensis</name>
    <dbReference type="NCBI Taxonomy" id="2662446"/>
    <lineage>
        <taxon>Bacteria</taxon>
        <taxon>Bacillati</taxon>
        <taxon>Actinomycetota</taxon>
        <taxon>Actinomycetes</taxon>
        <taxon>Micrococcales</taxon>
        <taxon>Microbacteriaceae</taxon>
        <taxon>Agromyces</taxon>
    </lineage>
</organism>
<sequence>MAARTVDAAAPHRTPHNPVGRVVGLAVGLAALVAIVVLAFSWPAVTAEPKDVPVALVGPEAAVSALQSGLEEQTGDLLDFTVLDDRDAAVDAIEQRDVVGAIVVGQEPELLTATASGSVGAVVKGLATPLQAALTAQSQAAAAAAGVEATAVTLTVTDVVPYADSDPNGLGFSAASFPILLGGMLGGILLSIAVVGSMRRVTGLVVYAAVGGIVLTSIMQSWLGVIQGDYWLNAAAFGLSLAAIGAPIIGAVALLGRAGIAVGPVVMMLFANPISGAGVPASYLPGGWGAVGQWFPPGASATLLRDLSYFPEADTTFPWLVLGAWALGGVLLAVIGKFRTAGGAEPDREAALEDAPESPAGEREPALTA</sequence>
<feature type="transmembrane region" description="Helical" evidence="2">
    <location>
        <begin position="22"/>
        <end position="42"/>
    </location>
</feature>
<dbReference type="RefSeq" id="WP_160424424.1">
    <property type="nucleotide sequence ID" value="NZ_WSTA01000037.1"/>
</dbReference>
<evidence type="ECO:0000313" key="3">
    <source>
        <dbReference type="EMBL" id="MWB98782.1"/>
    </source>
</evidence>
<evidence type="ECO:0000256" key="1">
    <source>
        <dbReference type="SAM" id="MobiDB-lite"/>
    </source>
</evidence>
<proteinExistence type="predicted"/>
<evidence type="ECO:0000256" key="2">
    <source>
        <dbReference type="SAM" id="Phobius"/>
    </source>
</evidence>
<feature type="compositionally biased region" description="Basic and acidic residues" evidence="1">
    <location>
        <begin position="360"/>
        <end position="369"/>
    </location>
</feature>
<keyword evidence="2" id="KW-1133">Transmembrane helix</keyword>
<feature type="transmembrane region" description="Helical" evidence="2">
    <location>
        <begin position="204"/>
        <end position="224"/>
    </location>
</feature>
<keyword evidence="2" id="KW-0472">Membrane</keyword>
<evidence type="ECO:0008006" key="5">
    <source>
        <dbReference type="Google" id="ProtNLM"/>
    </source>
</evidence>